<dbReference type="RefSeq" id="XP_003073864.1">
    <property type="nucleotide sequence ID" value="XM_003073818.1"/>
</dbReference>
<keyword evidence="4" id="KW-1185">Reference proteome</keyword>
<sequence length="256" mass="29386">MNSHETPETIWNSLYHIPESTEKKIHQVKDLYNRFISPMSTLFPSLIFLIFSEGKVSGNLFLRFLVFILPLSYLSIHHFSLFFTTKKLEDKSPNVFHSFLKILFLSLSIIFTLSIILFPIRSLSNNNLKKAATLFLPRAVLSTYLLSISCSLELMSFIDTEQDALLDLAIFICIITSGVIFSKFEKIHLFLFVVSSFILIPLRSLKEKHKPSPKSTEVTLWRQALFALILLIIITTYIFSAYLCMFNPCAQESIPS</sequence>
<dbReference type="OrthoDB" id="2201194at2759"/>
<protein>
    <submittedName>
        <fullName evidence="3">Uncharacterized protein</fullName>
    </submittedName>
</protein>
<gene>
    <name evidence="3" type="ORF">Eint_110020</name>
</gene>
<dbReference type="Pfam" id="PF09591">
    <property type="entry name" value="DUF2463"/>
    <property type="match status" value="1"/>
</dbReference>
<feature type="transmembrane region" description="Helical" evidence="2">
    <location>
        <begin position="225"/>
        <end position="243"/>
    </location>
</feature>
<comment type="similarity">
    <text evidence="1">Belongs to the UPF0328 family.</text>
</comment>
<dbReference type="AlphaFoldDB" id="E0SA77"/>
<evidence type="ECO:0000313" key="3">
    <source>
        <dbReference type="EMBL" id="ADM12504.1"/>
    </source>
</evidence>
<evidence type="ECO:0000256" key="2">
    <source>
        <dbReference type="SAM" id="Phobius"/>
    </source>
</evidence>
<feature type="transmembrane region" description="Helical" evidence="2">
    <location>
        <begin position="95"/>
        <end position="120"/>
    </location>
</feature>
<organism evidence="3 4">
    <name type="scientific">Encephalitozoon intestinalis (strain ATCC 50506)</name>
    <name type="common">Microsporidian parasite</name>
    <name type="synonym">Septata intestinalis</name>
    <dbReference type="NCBI Taxonomy" id="876142"/>
    <lineage>
        <taxon>Eukaryota</taxon>
        <taxon>Fungi</taxon>
        <taxon>Fungi incertae sedis</taxon>
        <taxon>Microsporidia</taxon>
        <taxon>Unikaryonidae</taxon>
        <taxon>Encephalitozoon</taxon>
    </lineage>
</organism>
<keyword evidence="2" id="KW-1133">Transmembrane helix</keyword>
<dbReference type="HOGENOM" id="CLU_059413_0_0_1"/>
<feature type="transmembrane region" description="Helical" evidence="2">
    <location>
        <begin position="164"/>
        <end position="181"/>
    </location>
</feature>
<feature type="transmembrane region" description="Helical" evidence="2">
    <location>
        <begin position="64"/>
        <end position="83"/>
    </location>
</feature>
<feature type="transmembrane region" description="Helical" evidence="2">
    <location>
        <begin position="187"/>
        <end position="205"/>
    </location>
</feature>
<dbReference type="GeneID" id="9699570"/>
<dbReference type="Proteomes" id="UP000002313">
    <property type="component" value="Chromosome XI"/>
</dbReference>
<accession>E0SA77</accession>
<reference evidence="3 4" key="2">
    <citation type="journal article" date="2012" name="Proc. Natl. Acad. Sci. U.S.A.">
        <title>Gain and loss of multiple functionally related, horizontally transferred genes in the reduced genomes of two microsporidian parasites.</title>
        <authorList>
            <person name="Pombert J.-F."/>
            <person name="Selman M."/>
            <person name="Burki F."/>
            <person name="Bardell F.T."/>
            <person name="Farinelli L."/>
            <person name="Solter L.F."/>
            <person name="Whitman D.W."/>
            <person name="Weiss L.M."/>
            <person name="Corradi N."/>
            <person name="Keeling P.J."/>
        </authorList>
    </citation>
    <scope>NUCLEOTIDE SEQUENCE [LARGE SCALE GENOMIC DNA]</scope>
    <source>
        <strain evidence="3 4">ATCC 50506</strain>
    </source>
</reference>
<dbReference type="VEuPathDB" id="MicrosporidiaDB:Eint_110020"/>
<dbReference type="InterPro" id="IPR019081">
    <property type="entry name" value="UPF0328"/>
</dbReference>
<feature type="transmembrane region" description="Helical" evidence="2">
    <location>
        <begin position="31"/>
        <end position="52"/>
    </location>
</feature>
<keyword evidence="2" id="KW-0472">Membrane</keyword>
<keyword evidence="2" id="KW-0812">Transmembrane</keyword>
<dbReference type="KEGG" id="ein:Eint_110020"/>
<evidence type="ECO:0000256" key="1">
    <source>
        <dbReference type="ARBA" id="ARBA00010346"/>
    </source>
</evidence>
<dbReference type="EMBL" id="CP001952">
    <property type="protein sequence ID" value="ADM12504.1"/>
    <property type="molecule type" value="Genomic_DNA"/>
</dbReference>
<reference evidence="3 4" key="1">
    <citation type="journal article" date="2010" name="Nat. Commun.">
        <title>The complete sequence of the smallest known nuclear genome from the microsporidian Encephalitozoon intestinalis.</title>
        <authorList>
            <person name="Corradi N."/>
            <person name="Pombert J.-F."/>
            <person name="Farinelli L."/>
            <person name="Didier E.S."/>
            <person name="Keeling P.J."/>
        </authorList>
    </citation>
    <scope>NUCLEOTIDE SEQUENCE [LARGE SCALE GENOMIC DNA]</scope>
    <source>
        <strain evidence="3 4">ATCC 50506</strain>
    </source>
</reference>
<proteinExistence type="inferred from homology"/>
<evidence type="ECO:0000313" key="4">
    <source>
        <dbReference type="Proteomes" id="UP000002313"/>
    </source>
</evidence>
<name>E0SA77_ENCIT</name>